<dbReference type="AlphaFoldDB" id="A0A7J2U118"/>
<name>A0A7J2U118_9CREN</name>
<organism evidence="1">
    <name type="scientific">Ignisphaera aggregans</name>
    <dbReference type="NCBI Taxonomy" id="334771"/>
    <lineage>
        <taxon>Archaea</taxon>
        <taxon>Thermoproteota</taxon>
        <taxon>Thermoprotei</taxon>
        <taxon>Desulfurococcales</taxon>
        <taxon>Desulfurococcaceae</taxon>
        <taxon>Ignisphaera</taxon>
    </lineage>
</organism>
<dbReference type="EMBL" id="DSEU01000004">
    <property type="protein sequence ID" value="HEM66105.1"/>
    <property type="molecule type" value="Genomic_DNA"/>
</dbReference>
<evidence type="ECO:0000313" key="1">
    <source>
        <dbReference type="EMBL" id="HEM66105.1"/>
    </source>
</evidence>
<reference evidence="1" key="1">
    <citation type="journal article" date="2020" name="mSystems">
        <title>Genome- and Community-Level Interaction Insights into Carbon Utilization and Element Cycling Functions of Hydrothermarchaeota in Hydrothermal Sediment.</title>
        <authorList>
            <person name="Zhou Z."/>
            <person name="Liu Y."/>
            <person name="Xu W."/>
            <person name="Pan J."/>
            <person name="Luo Z.H."/>
            <person name="Li M."/>
        </authorList>
    </citation>
    <scope>NUCLEOTIDE SEQUENCE [LARGE SCALE GENOMIC DNA]</scope>
    <source>
        <strain evidence="1">SpSt-125</strain>
    </source>
</reference>
<sequence length="59" mass="6640">MFCGIVTTGRSLESNAVVEDRVEGPVKTYDYVTRDGFILLNDALLSKLHTVMLDLFEDM</sequence>
<protein>
    <submittedName>
        <fullName evidence="1">Uncharacterized protein</fullName>
    </submittedName>
</protein>
<gene>
    <name evidence="1" type="ORF">ENO26_00770</name>
</gene>
<comment type="caution">
    <text evidence="1">The sequence shown here is derived from an EMBL/GenBank/DDBJ whole genome shotgun (WGS) entry which is preliminary data.</text>
</comment>
<accession>A0A7J2U118</accession>
<proteinExistence type="predicted"/>